<evidence type="ECO:0000313" key="1">
    <source>
        <dbReference type="EMBL" id="CAA7601769.1"/>
    </source>
</evidence>
<gene>
    <name evidence="1" type="ORF">DEACI_2437</name>
    <name evidence="2" type="ORF">DEACI_3494</name>
</gene>
<protein>
    <submittedName>
        <fullName evidence="1">Uncharacterized protein</fullName>
    </submittedName>
</protein>
<reference evidence="1" key="2">
    <citation type="submission" date="2020-01" db="EMBL/GenBank/DDBJ databases">
        <authorList>
            <person name="Hornung B."/>
        </authorList>
    </citation>
    <scope>NUCLEOTIDE SEQUENCE</scope>
    <source>
        <strain evidence="1">PacBioINE</strain>
    </source>
</reference>
<dbReference type="Proteomes" id="UP001071230">
    <property type="component" value="Unassembled WGS sequence"/>
</dbReference>
<organism evidence="1">
    <name type="scientific">Acididesulfobacillus acetoxydans</name>
    <dbReference type="NCBI Taxonomy" id="1561005"/>
    <lineage>
        <taxon>Bacteria</taxon>
        <taxon>Bacillati</taxon>
        <taxon>Bacillota</taxon>
        <taxon>Clostridia</taxon>
        <taxon>Eubacteriales</taxon>
        <taxon>Peptococcaceae</taxon>
        <taxon>Acididesulfobacillus</taxon>
    </lineage>
</organism>
<reference evidence="2" key="1">
    <citation type="submission" date="2014-11" db="EMBL/GenBank/DDBJ databases">
        <authorList>
            <person name="Hornung B.V."/>
        </authorList>
    </citation>
    <scope>NUCLEOTIDE SEQUENCE</scope>
    <source>
        <strain evidence="2">INE</strain>
    </source>
</reference>
<dbReference type="AlphaFoldDB" id="A0A8S0W8D9"/>
<keyword evidence="3" id="KW-1185">Reference proteome</keyword>
<dbReference type="Proteomes" id="UP000836597">
    <property type="component" value="Chromosome"/>
</dbReference>
<evidence type="ECO:0000313" key="2">
    <source>
        <dbReference type="EMBL" id="CEJ09012.1"/>
    </source>
</evidence>
<proteinExistence type="predicted"/>
<evidence type="ECO:0000313" key="3">
    <source>
        <dbReference type="Proteomes" id="UP001071230"/>
    </source>
</evidence>
<sequence>MRDGKSKKTKERLKKFGICATLKEDQWNIEREPKELG</sequence>
<dbReference type="EMBL" id="CDGJ01000110">
    <property type="protein sequence ID" value="CEJ09012.1"/>
    <property type="molecule type" value="Genomic_DNA"/>
</dbReference>
<dbReference type="KEGG" id="aacx:DEACI_2437"/>
<dbReference type="EMBL" id="LR746496">
    <property type="protein sequence ID" value="CAA7601769.1"/>
    <property type="molecule type" value="Genomic_DNA"/>
</dbReference>
<accession>A0A8S0W8D9</accession>
<name>A0A8S0W8D9_9FIRM</name>